<dbReference type="PROSITE" id="PS00041">
    <property type="entry name" value="HTH_ARAC_FAMILY_1"/>
    <property type="match status" value="1"/>
</dbReference>
<dbReference type="OrthoDB" id="2517743at2"/>
<dbReference type="Gene3D" id="1.10.10.60">
    <property type="entry name" value="Homeodomain-like"/>
    <property type="match status" value="2"/>
</dbReference>
<dbReference type="EMBL" id="SMRT01000003">
    <property type="protein sequence ID" value="TDF98703.1"/>
    <property type="molecule type" value="Genomic_DNA"/>
</dbReference>
<sequence>MGGKSVYLRSVIYMLTVVSFVVLLGCAVYYTSIRSHIVNELMTNNARMDKQIASTYELFLDTTIKAAMVSIGDENGGTRTASDDAVHLDGRNRVEFENQQIYERLNRITKISDFIHSAYYYTHNHVYVSMGFSFELSDFYDKDWMGSLDTTKDLTILPARKLPTLPNGDKEVIPIVMNFPLHALNHTFTYVLHVDANQLFRFLIRNQKVYNDFRFRIIDPSGMIFVSSDSEDELFRQIQDFTYMDPERVLQNREDNYIASRNGKKVIISSYTSPQYGWKYVSESDYDPLSRSMLVPLQIIFVIVALSLLISVIAVTNVSRRLYGPMKDIVRLLGLNEANNRDEYELIMGHIHQFLNENQKLKEAVDRNRQSLKRQFLYDLLVRNVYNEHEIREKLDYFELTQQSNYTVIVFGVDDVEQYVNRFTLGDRMLWEFAMENIVMEIVRQSGTGFFLSLETAKFAVAVSFSTGELSISEAENKAADLVYAMKDAIRKYIKISVSAGVGLARENPGQLNKSYQEGLTALTYAETVGPQEVVTYRELHGASAQPEYPIQLEEKLLQQLMKGDKEGAAARLREMFDERRRSSHPGEQQWLSFQLLHTLARKLMELNIPETDVLFDGLSFSSLCQSILQAKSDQMRLNLLIRWTEWFCGYILERREHTSNEHVRQMLDYIHEHYREPISVDGIAEQIGLNRVYVGRLFKQFVNQNMADYINQVRIEKAVELMSEMNMLVMEISEAVGFNNTHYFIKVFKKLMNVTPGKFMEQLAEQKRLEG</sequence>
<dbReference type="SMART" id="SM00342">
    <property type="entry name" value="HTH_ARAC"/>
    <property type="match status" value="1"/>
</dbReference>
<dbReference type="RefSeq" id="WP_133227009.1">
    <property type="nucleotide sequence ID" value="NZ_SMRT01000003.1"/>
</dbReference>
<keyword evidence="3" id="KW-0804">Transcription</keyword>
<dbReference type="Pfam" id="PF17853">
    <property type="entry name" value="GGDEF_2"/>
    <property type="match status" value="1"/>
</dbReference>
<comment type="caution">
    <text evidence="6">The sequence shown here is derived from an EMBL/GenBank/DDBJ whole genome shotgun (WGS) entry which is preliminary data.</text>
</comment>
<dbReference type="Pfam" id="PF12833">
    <property type="entry name" value="HTH_18"/>
    <property type="match status" value="1"/>
</dbReference>
<dbReference type="AlphaFoldDB" id="A0A4R5KS79"/>
<gene>
    <name evidence="6" type="ORF">E1757_09220</name>
</gene>
<dbReference type="InterPro" id="IPR018060">
    <property type="entry name" value="HTH_AraC"/>
</dbReference>
<name>A0A4R5KS79_9BACL</name>
<keyword evidence="4" id="KW-0812">Transmembrane</keyword>
<dbReference type="Proteomes" id="UP000295636">
    <property type="component" value="Unassembled WGS sequence"/>
</dbReference>
<reference evidence="6 7" key="1">
    <citation type="submission" date="2019-03" db="EMBL/GenBank/DDBJ databases">
        <title>This is whole genome sequence of Paenibacillus sp MS74 strain.</title>
        <authorList>
            <person name="Trinh H.N."/>
        </authorList>
    </citation>
    <scope>NUCLEOTIDE SEQUENCE [LARGE SCALE GENOMIC DNA]</scope>
    <source>
        <strain evidence="6 7">MS74</strain>
    </source>
</reference>
<proteinExistence type="predicted"/>
<dbReference type="InterPro" id="IPR041522">
    <property type="entry name" value="CdaR_GGDEF"/>
</dbReference>
<feature type="transmembrane region" description="Helical" evidence="4">
    <location>
        <begin position="12"/>
        <end position="30"/>
    </location>
</feature>
<keyword evidence="2" id="KW-0238">DNA-binding</keyword>
<dbReference type="GO" id="GO:0043565">
    <property type="term" value="F:sequence-specific DNA binding"/>
    <property type="evidence" value="ECO:0007669"/>
    <property type="project" value="InterPro"/>
</dbReference>
<dbReference type="PROSITE" id="PS51257">
    <property type="entry name" value="PROKAR_LIPOPROTEIN"/>
    <property type="match status" value="1"/>
</dbReference>
<feature type="transmembrane region" description="Helical" evidence="4">
    <location>
        <begin position="293"/>
        <end position="318"/>
    </location>
</feature>
<dbReference type="InterPro" id="IPR018062">
    <property type="entry name" value="HTH_AraC-typ_CS"/>
</dbReference>
<evidence type="ECO:0000256" key="2">
    <source>
        <dbReference type="ARBA" id="ARBA00023125"/>
    </source>
</evidence>
<dbReference type="CDD" id="cd18774">
    <property type="entry name" value="PDC2_HK_sensor"/>
    <property type="match status" value="1"/>
</dbReference>
<keyword evidence="4" id="KW-0472">Membrane</keyword>
<keyword evidence="1" id="KW-0805">Transcription regulation</keyword>
<keyword evidence="4" id="KW-1133">Transmembrane helix</keyword>
<accession>A0A4R5KS79</accession>
<protein>
    <submittedName>
        <fullName evidence="6">Helix-turn-helix domain-containing protein</fullName>
    </submittedName>
</protein>
<dbReference type="SUPFAM" id="SSF46689">
    <property type="entry name" value="Homeodomain-like"/>
    <property type="match status" value="2"/>
</dbReference>
<organism evidence="6 7">
    <name type="scientific">Paenibacillus piri</name>
    <dbReference type="NCBI Taxonomy" id="2547395"/>
    <lineage>
        <taxon>Bacteria</taxon>
        <taxon>Bacillati</taxon>
        <taxon>Bacillota</taxon>
        <taxon>Bacilli</taxon>
        <taxon>Bacillales</taxon>
        <taxon>Paenibacillaceae</taxon>
        <taxon>Paenibacillus</taxon>
    </lineage>
</organism>
<evidence type="ECO:0000256" key="4">
    <source>
        <dbReference type="SAM" id="Phobius"/>
    </source>
</evidence>
<dbReference type="PANTHER" id="PTHR43280">
    <property type="entry name" value="ARAC-FAMILY TRANSCRIPTIONAL REGULATOR"/>
    <property type="match status" value="1"/>
</dbReference>
<dbReference type="PANTHER" id="PTHR43280:SF28">
    <property type="entry name" value="HTH-TYPE TRANSCRIPTIONAL ACTIVATOR RHAS"/>
    <property type="match status" value="1"/>
</dbReference>
<feature type="domain" description="HTH araC/xylS-type" evidence="5">
    <location>
        <begin position="665"/>
        <end position="763"/>
    </location>
</feature>
<evidence type="ECO:0000256" key="1">
    <source>
        <dbReference type="ARBA" id="ARBA00023015"/>
    </source>
</evidence>
<dbReference type="GO" id="GO:0003700">
    <property type="term" value="F:DNA-binding transcription factor activity"/>
    <property type="evidence" value="ECO:0007669"/>
    <property type="project" value="InterPro"/>
</dbReference>
<dbReference type="InterPro" id="IPR009057">
    <property type="entry name" value="Homeodomain-like_sf"/>
</dbReference>
<evidence type="ECO:0000259" key="5">
    <source>
        <dbReference type="PROSITE" id="PS01124"/>
    </source>
</evidence>
<evidence type="ECO:0000313" key="7">
    <source>
        <dbReference type="Proteomes" id="UP000295636"/>
    </source>
</evidence>
<dbReference type="PROSITE" id="PS01124">
    <property type="entry name" value="HTH_ARAC_FAMILY_2"/>
    <property type="match status" value="1"/>
</dbReference>
<evidence type="ECO:0000256" key="3">
    <source>
        <dbReference type="ARBA" id="ARBA00023163"/>
    </source>
</evidence>
<keyword evidence="7" id="KW-1185">Reference proteome</keyword>
<evidence type="ECO:0000313" key="6">
    <source>
        <dbReference type="EMBL" id="TDF98703.1"/>
    </source>
</evidence>